<evidence type="ECO:0000313" key="2">
    <source>
        <dbReference type="EMBL" id="MBB4045589.1"/>
    </source>
</evidence>
<proteinExistence type="predicted"/>
<dbReference type="Pfam" id="PF13149">
    <property type="entry name" value="Mfa_like_1"/>
    <property type="match status" value="1"/>
</dbReference>
<comment type="caution">
    <text evidence="2">The sequence shown here is derived from an EMBL/GenBank/DDBJ whole genome shotgun (WGS) entry which is preliminary data.</text>
</comment>
<dbReference type="InterPro" id="IPR025049">
    <property type="entry name" value="Mfa-like_1"/>
</dbReference>
<sequence length="369" mass="40482">MYAALIMLSLVGTIGIASCTSDSDDMDQPSGGNTAIGFGFTSQATRGTSTETADLKKIGVFGYSHTNAWSAGNTAGNSPDYFLNKAVIKKNGTWEYDGVIKYWPSDRKVSFFAYAPYSDVEGTFDEVYPDRETDVASSPYIKYLLPTDVTKQIDLLYANKLDMTYATSNAGKVPFTMKHALTKIGFTAKRDAADANSWLTVKVTAIEYKYISGIGTLNLEDGIWDVTFPAPGDNGRFPTFTLTPDKDGGLNPNTVEIKNTQTSTVQLNTNDGYFLFIPQQLSGRGTGIENTILNIYYDLVETTSGKIISEQEVKKYELKGFYEAGKSIVYNMTFNTSSNEVDLTLSQTIVDWVTGATMPNQPGGENSWW</sequence>
<feature type="chain" id="PRO_5032440971" description="Fimbrillin family protein" evidence="1">
    <location>
        <begin position="18"/>
        <end position="369"/>
    </location>
</feature>
<protein>
    <recommendedName>
        <fullName evidence="4">Fimbrillin family protein</fullName>
    </recommendedName>
</protein>
<dbReference type="CDD" id="cd13120">
    <property type="entry name" value="BF2867_like_N"/>
    <property type="match status" value="1"/>
</dbReference>
<feature type="signal peptide" evidence="1">
    <location>
        <begin position="1"/>
        <end position="17"/>
    </location>
</feature>
<dbReference type="AlphaFoldDB" id="A0A840D440"/>
<dbReference type="Gene3D" id="2.60.40.2620">
    <property type="entry name" value="Fimbrillin-like"/>
    <property type="match status" value="1"/>
</dbReference>
<dbReference type="Proteomes" id="UP000560658">
    <property type="component" value="Unassembled WGS sequence"/>
</dbReference>
<reference evidence="2" key="1">
    <citation type="submission" date="2020-08" db="EMBL/GenBank/DDBJ databases">
        <title>Genomic Encyclopedia of Type Strains, Phase IV (KMG-IV): sequencing the most valuable type-strain genomes for metagenomic binning, comparative biology and taxonomic classification.</title>
        <authorList>
            <person name="Goeker M."/>
        </authorList>
    </citation>
    <scope>NUCLEOTIDE SEQUENCE [LARGE SCALE GENOMIC DNA]</scope>
    <source>
        <strain evidence="2">DSM 105720</strain>
    </source>
</reference>
<keyword evidence="1" id="KW-0732">Signal</keyword>
<keyword evidence="3" id="KW-1185">Reference proteome</keyword>
<dbReference type="RefSeq" id="WP_044163050.1">
    <property type="nucleotide sequence ID" value="NZ_JACIER010000016.1"/>
</dbReference>
<evidence type="ECO:0000256" key="1">
    <source>
        <dbReference type="SAM" id="SignalP"/>
    </source>
</evidence>
<dbReference type="EMBL" id="JACIER010000016">
    <property type="protein sequence ID" value="MBB4045589.1"/>
    <property type="molecule type" value="Genomic_DNA"/>
</dbReference>
<gene>
    <name evidence="2" type="ORF">GGR06_003404</name>
</gene>
<name>A0A840D440_9BACE</name>
<evidence type="ECO:0008006" key="4">
    <source>
        <dbReference type="Google" id="ProtNLM"/>
    </source>
</evidence>
<dbReference type="InterPro" id="IPR042278">
    <property type="entry name" value="Mfa-like_1_N"/>
</dbReference>
<evidence type="ECO:0000313" key="3">
    <source>
        <dbReference type="Proteomes" id="UP000560658"/>
    </source>
</evidence>
<organism evidence="2 3">
    <name type="scientific">Bacteroides reticulotermitis</name>
    <dbReference type="NCBI Taxonomy" id="1133319"/>
    <lineage>
        <taxon>Bacteria</taxon>
        <taxon>Pseudomonadati</taxon>
        <taxon>Bacteroidota</taxon>
        <taxon>Bacteroidia</taxon>
        <taxon>Bacteroidales</taxon>
        <taxon>Bacteroidaceae</taxon>
        <taxon>Bacteroides</taxon>
    </lineage>
</organism>
<accession>A0A840D440</accession>